<keyword evidence="1" id="KW-0812">Transmembrane</keyword>
<keyword evidence="1" id="KW-1133">Transmembrane helix</keyword>
<protein>
    <submittedName>
        <fullName evidence="2">Uncharacterized protein</fullName>
    </submittedName>
</protein>
<dbReference type="Proteomes" id="UP000789390">
    <property type="component" value="Unassembled WGS sequence"/>
</dbReference>
<sequence length="471" mass="53192">MKRGKSDEVTAAATGQSVRNKLQELESQHHGHHHHHPAVSPSTPLLNRCCCFSLLTGAVLTGIYATAVYICAFAIELWLITEAKDQMPSPPYILCLVYFITWIMSVALLVGLALRRTQPILAWLLCVIVVFFPECGLVMFMSLYYWTLGTPFGMVELIFWIVRASLNILGAIQVFSLYSQWKEEKNVSRRLRDLSMHTSPMSNGYYTNTVIKTPLPGSLRAGYHNAAFLSSNMNLRQMQQQFGNRQHVNAAMVSLDRSRKNFAQQQPLKRSASSLSQIYPMDETDCDKRFSKGDIMNGFTIFDQWQQHQQWLEQKKLGIVPEPGMAFGPMGIAGVGLHDSELGLVDDGCPSKTLRFMDDGDYLNRAPLSRAVSTLLLNHHHPSNFAGPAFDRQSQFVMSCNSVNSSQISVMRRSHSMNDLNLRTSEISSDIKFGRMDRPRFDYIRSAGRHGRVIARGESDEFHRSYKDVAL</sequence>
<evidence type="ECO:0000256" key="1">
    <source>
        <dbReference type="SAM" id="Phobius"/>
    </source>
</evidence>
<name>A0A8J2RSI1_9CRUS</name>
<dbReference type="AlphaFoldDB" id="A0A8J2RSI1"/>
<evidence type="ECO:0000313" key="2">
    <source>
        <dbReference type="EMBL" id="CAH0105418.1"/>
    </source>
</evidence>
<accession>A0A8J2RSI1</accession>
<dbReference type="OrthoDB" id="6339047at2759"/>
<reference evidence="2" key="1">
    <citation type="submission" date="2021-11" db="EMBL/GenBank/DDBJ databases">
        <authorList>
            <person name="Schell T."/>
        </authorList>
    </citation>
    <scope>NUCLEOTIDE SEQUENCE</scope>
    <source>
        <strain evidence="2">M5</strain>
    </source>
</reference>
<organism evidence="2 3">
    <name type="scientific">Daphnia galeata</name>
    <dbReference type="NCBI Taxonomy" id="27404"/>
    <lineage>
        <taxon>Eukaryota</taxon>
        <taxon>Metazoa</taxon>
        <taxon>Ecdysozoa</taxon>
        <taxon>Arthropoda</taxon>
        <taxon>Crustacea</taxon>
        <taxon>Branchiopoda</taxon>
        <taxon>Diplostraca</taxon>
        <taxon>Cladocera</taxon>
        <taxon>Anomopoda</taxon>
        <taxon>Daphniidae</taxon>
        <taxon>Daphnia</taxon>
    </lineage>
</organism>
<gene>
    <name evidence="2" type="ORF">DGAL_LOCUS8440</name>
</gene>
<dbReference type="PANTHER" id="PTHR36694">
    <property type="entry name" value="PASIFLORA 1, ISOFORM A-RELATED"/>
    <property type="match status" value="1"/>
</dbReference>
<feature type="transmembrane region" description="Helical" evidence="1">
    <location>
        <begin position="157"/>
        <end position="179"/>
    </location>
</feature>
<feature type="transmembrane region" description="Helical" evidence="1">
    <location>
        <begin position="91"/>
        <end position="114"/>
    </location>
</feature>
<keyword evidence="1" id="KW-0472">Membrane</keyword>
<proteinExistence type="predicted"/>
<comment type="caution">
    <text evidence="2">The sequence shown here is derived from an EMBL/GenBank/DDBJ whole genome shotgun (WGS) entry which is preliminary data.</text>
</comment>
<dbReference type="EMBL" id="CAKKLH010000185">
    <property type="protein sequence ID" value="CAH0105418.1"/>
    <property type="molecule type" value="Genomic_DNA"/>
</dbReference>
<evidence type="ECO:0000313" key="3">
    <source>
        <dbReference type="Proteomes" id="UP000789390"/>
    </source>
</evidence>
<feature type="transmembrane region" description="Helical" evidence="1">
    <location>
        <begin position="121"/>
        <end position="145"/>
    </location>
</feature>
<keyword evidence="3" id="KW-1185">Reference proteome</keyword>
<dbReference type="PANTHER" id="PTHR36694:SF11">
    <property type="entry name" value="LP21121P-RELATED"/>
    <property type="match status" value="1"/>
</dbReference>
<feature type="transmembrane region" description="Helical" evidence="1">
    <location>
        <begin position="52"/>
        <end position="79"/>
    </location>
</feature>